<name>A0AAD8E7W7_DIPPU</name>
<keyword evidence="3" id="KW-1185">Reference proteome</keyword>
<protein>
    <recommendedName>
        <fullName evidence="4">Secreted protein</fullName>
    </recommendedName>
</protein>
<keyword evidence="1" id="KW-0732">Signal</keyword>
<comment type="caution">
    <text evidence="2">The sequence shown here is derived from an EMBL/GenBank/DDBJ whole genome shotgun (WGS) entry which is preliminary data.</text>
</comment>
<reference evidence="2" key="2">
    <citation type="submission" date="2023-05" db="EMBL/GenBank/DDBJ databases">
        <authorList>
            <person name="Fouks B."/>
        </authorList>
    </citation>
    <scope>NUCLEOTIDE SEQUENCE</scope>
    <source>
        <strain evidence="2">Stay&amp;Tobe</strain>
        <tissue evidence="2">Testes</tissue>
    </source>
</reference>
<gene>
    <name evidence="2" type="ORF">L9F63_004297</name>
</gene>
<dbReference type="Proteomes" id="UP001233999">
    <property type="component" value="Unassembled WGS sequence"/>
</dbReference>
<sequence>MLLMKFVTATVLMWSFNIWDISSIQETTLHSLYFTPNIPNSQCVTFMFHRIILDSLGEEFALALNSRRQVLPEIVYLTIESIR</sequence>
<dbReference type="AlphaFoldDB" id="A0AAD8E7W7"/>
<evidence type="ECO:0008006" key="4">
    <source>
        <dbReference type="Google" id="ProtNLM"/>
    </source>
</evidence>
<evidence type="ECO:0000313" key="3">
    <source>
        <dbReference type="Proteomes" id="UP001233999"/>
    </source>
</evidence>
<reference evidence="2" key="1">
    <citation type="journal article" date="2023" name="IScience">
        <title>Live-bearing cockroach genome reveals convergent evolutionary mechanisms linked to viviparity in insects and beyond.</title>
        <authorList>
            <person name="Fouks B."/>
            <person name="Harrison M.C."/>
            <person name="Mikhailova A.A."/>
            <person name="Marchal E."/>
            <person name="English S."/>
            <person name="Carruthers M."/>
            <person name="Jennings E.C."/>
            <person name="Chiamaka E.L."/>
            <person name="Frigard R.A."/>
            <person name="Pippel M."/>
            <person name="Attardo G.M."/>
            <person name="Benoit J.B."/>
            <person name="Bornberg-Bauer E."/>
            <person name="Tobe S.S."/>
        </authorList>
    </citation>
    <scope>NUCLEOTIDE SEQUENCE</scope>
    <source>
        <strain evidence="2">Stay&amp;Tobe</strain>
    </source>
</reference>
<evidence type="ECO:0000256" key="1">
    <source>
        <dbReference type="SAM" id="SignalP"/>
    </source>
</evidence>
<feature type="chain" id="PRO_5042133442" description="Secreted protein" evidence="1">
    <location>
        <begin position="24"/>
        <end position="83"/>
    </location>
</feature>
<accession>A0AAD8E7W7</accession>
<feature type="signal peptide" evidence="1">
    <location>
        <begin position="1"/>
        <end position="23"/>
    </location>
</feature>
<organism evidence="2 3">
    <name type="scientific">Diploptera punctata</name>
    <name type="common">Pacific beetle cockroach</name>
    <dbReference type="NCBI Taxonomy" id="6984"/>
    <lineage>
        <taxon>Eukaryota</taxon>
        <taxon>Metazoa</taxon>
        <taxon>Ecdysozoa</taxon>
        <taxon>Arthropoda</taxon>
        <taxon>Hexapoda</taxon>
        <taxon>Insecta</taxon>
        <taxon>Pterygota</taxon>
        <taxon>Neoptera</taxon>
        <taxon>Polyneoptera</taxon>
        <taxon>Dictyoptera</taxon>
        <taxon>Blattodea</taxon>
        <taxon>Blaberoidea</taxon>
        <taxon>Blaberidae</taxon>
        <taxon>Diplopterinae</taxon>
        <taxon>Diploptera</taxon>
    </lineage>
</organism>
<feature type="non-terminal residue" evidence="2">
    <location>
        <position position="1"/>
    </location>
</feature>
<proteinExistence type="predicted"/>
<evidence type="ECO:0000313" key="2">
    <source>
        <dbReference type="EMBL" id="KAJ9580004.1"/>
    </source>
</evidence>
<dbReference type="EMBL" id="JASPKZ010008364">
    <property type="protein sequence ID" value="KAJ9580004.1"/>
    <property type="molecule type" value="Genomic_DNA"/>
</dbReference>